<dbReference type="InterPro" id="IPR036388">
    <property type="entry name" value="WH-like_DNA-bd_sf"/>
</dbReference>
<sequence length="172" mass="20022">MESEFLVKKAQKGDGDAFIQLIRQYELILYRTAKVLGLKDEDIADLLQETVLTAFEKISTLKEAKYFNTWLCRILLNNCYRFMKQRKQVVSLDSETLNALIHQDCLPIELDDALNSLEENYRVALTLYYVNGLTTKEISELLHEPEGTIKSRISRAKQYLKNNYYVEEAQSL</sequence>
<dbReference type="GO" id="GO:0016987">
    <property type="term" value="F:sigma factor activity"/>
    <property type="evidence" value="ECO:0007669"/>
    <property type="project" value="UniProtKB-KW"/>
</dbReference>
<evidence type="ECO:0000259" key="5">
    <source>
        <dbReference type="Pfam" id="PF04542"/>
    </source>
</evidence>
<dbReference type="PANTHER" id="PTHR43133:SF51">
    <property type="entry name" value="RNA POLYMERASE SIGMA FACTOR"/>
    <property type="match status" value="1"/>
</dbReference>
<name>A0AAW9NME8_9BACL</name>
<dbReference type="GO" id="GO:0003677">
    <property type="term" value="F:DNA binding"/>
    <property type="evidence" value="ECO:0007669"/>
    <property type="project" value="InterPro"/>
</dbReference>
<dbReference type="Pfam" id="PF04542">
    <property type="entry name" value="Sigma70_r2"/>
    <property type="match status" value="1"/>
</dbReference>
<protein>
    <submittedName>
        <fullName evidence="7">Sigma-70 family RNA polymerase sigma factor</fullName>
    </submittedName>
</protein>
<feature type="domain" description="RNA polymerase sigma factor 70 region 4 type 2" evidence="6">
    <location>
        <begin position="109"/>
        <end position="159"/>
    </location>
</feature>
<dbReference type="SUPFAM" id="SSF88659">
    <property type="entry name" value="Sigma3 and sigma4 domains of RNA polymerase sigma factors"/>
    <property type="match status" value="1"/>
</dbReference>
<reference evidence="7 8" key="1">
    <citation type="submission" date="2023-03" db="EMBL/GenBank/DDBJ databases">
        <title>Bacillus Genome Sequencing.</title>
        <authorList>
            <person name="Dunlap C."/>
        </authorList>
    </citation>
    <scope>NUCLEOTIDE SEQUENCE [LARGE SCALE GENOMIC DNA]</scope>
    <source>
        <strain evidence="7 8">B-59205</strain>
    </source>
</reference>
<dbReference type="SUPFAM" id="SSF88946">
    <property type="entry name" value="Sigma2 domain of RNA polymerase sigma factors"/>
    <property type="match status" value="1"/>
</dbReference>
<keyword evidence="8" id="KW-1185">Reference proteome</keyword>
<dbReference type="GO" id="GO:0006352">
    <property type="term" value="P:DNA-templated transcription initiation"/>
    <property type="evidence" value="ECO:0007669"/>
    <property type="project" value="InterPro"/>
</dbReference>
<dbReference type="InterPro" id="IPR013325">
    <property type="entry name" value="RNA_pol_sigma_r2"/>
</dbReference>
<evidence type="ECO:0000313" key="8">
    <source>
        <dbReference type="Proteomes" id="UP001344888"/>
    </source>
</evidence>
<dbReference type="AlphaFoldDB" id="A0AAW9NME8"/>
<comment type="similarity">
    <text evidence="1">Belongs to the sigma-70 factor family. ECF subfamily.</text>
</comment>
<dbReference type="CDD" id="cd06171">
    <property type="entry name" value="Sigma70_r4"/>
    <property type="match status" value="1"/>
</dbReference>
<dbReference type="InterPro" id="IPR013324">
    <property type="entry name" value="RNA_pol_sigma_r3/r4-like"/>
</dbReference>
<dbReference type="NCBIfam" id="TIGR02937">
    <property type="entry name" value="sigma70-ECF"/>
    <property type="match status" value="1"/>
</dbReference>
<dbReference type="PANTHER" id="PTHR43133">
    <property type="entry name" value="RNA POLYMERASE ECF-TYPE SIGMA FACTO"/>
    <property type="match status" value="1"/>
</dbReference>
<dbReference type="Gene3D" id="1.10.10.10">
    <property type="entry name" value="Winged helix-like DNA-binding domain superfamily/Winged helix DNA-binding domain"/>
    <property type="match status" value="1"/>
</dbReference>
<evidence type="ECO:0000256" key="2">
    <source>
        <dbReference type="ARBA" id="ARBA00023015"/>
    </source>
</evidence>
<evidence type="ECO:0000256" key="4">
    <source>
        <dbReference type="ARBA" id="ARBA00023163"/>
    </source>
</evidence>
<dbReference type="InterPro" id="IPR013249">
    <property type="entry name" value="RNA_pol_sigma70_r4_t2"/>
</dbReference>
<dbReference type="EMBL" id="JARSFG010000003">
    <property type="protein sequence ID" value="MEC1177140.1"/>
    <property type="molecule type" value="Genomic_DNA"/>
</dbReference>
<organism evidence="7 8">
    <name type="scientific">Metasolibacillus meyeri</name>
    <dbReference type="NCBI Taxonomy" id="1071052"/>
    <lineage>
        <taxon>Bacteria</taxon>
        <taxon>Bacillati</taxon>
        <taxon>Bacillota</taxon>
        <taxon>Bacilli</taxon>
        <taxon>Bacillales</taxon>
        <taxon>Caryophanaceae</taxon>
        <taxon>Metasolibacillus</taxon>
    </lineage>
</organism>
<dbReference type="Proteomes" id="UP001344888">
    <property type="component" value="Unassembled WGS sequence"/>
</dbReference>
<proteinExistence type="inferred from homology"/>
<keyword evidence="4" id="KW-0804">Transcription</keyword>
<keyword evidence="3" id="KW-0731">Sigma factor</keyword>
<dbReference type="InterPro" id="IPR039425">
    <property type="entry name" value="RNA_pol_sigma-70-like"/>
</dbReference>
<evidence type="ECO:0000313" key="7">
    <source>
        <dbReference type="EMBL" id="MEC1177140.1"/>
    </source>
</evidence>
<evidence type="ECO:0000256" key="1">
    <source>
        <dbReference type="ARBA" id="ARBA00010641"/>
    </source>
</evidence>
<dbReference type="InterPro" id="IPR007627">
    <property type="entry name" value="RNA_pol_sigma70_r2"/>
</dbReference>
<comment type="caution">
    <text evidence="7">The sequence shown here is derived from an EMBL/GenBank/DDBJ whole genome shotgun (WGS) entry which is preliminary data.</text>
</comment>
<dbReference type="RefSeq" id="WP_107839421.1">
    <property type="nucleotide sequence ID" value="NZ_JARSFG010000003.1"/>
</dbReference>
<accession>A0AAW9NME8</accession>
<evidence type="ECO:0000259" key="6">
    <source>
        <dbReference type="Pfam" id="PF08281"/>
    </source>
</evidence>
<dbReference type="Pfam" id="PF08281">
    <property type="entry name" value="Sigma70_r4_2"/>
    <property type="match status" value="1"/>
</dbReference>
<evidence type="ECO:0000256" key="3">
    <source>
        <dbReference type="ARBA" id="ARBA00023082"/>
    </source>
</evidence>
<gene>
    <name evidence="7" type="ORF">P9B03_01470</name>
</gene>
<keyword evidence="2" id="KW-0805">Transcription regulation</keyword>
<dbReference type="Gene3D" id="1.10.1740.10">
    <property type="match status" value="1"/>
</dbReference>
<dbReference type="InterPro" id="IPR014284">
    <property type="entry name" value="RNA_pol_sigma-70_dom"/>
</dbReference>
<feature type="domain" description="RNA polymerase sigma-70 region 2" evidence="5">
    <location>
        <begin position="21"/>
        <end position="87"/>
    </location>
</feature>